<dbReference type="InterPro" id="IPR043502">
    <property type="entry name" value="DNA/RNA_pol_sf"/>
</dbReference>
<dbReference type="PANTHER" id="PTHR47331:SF1">
    <property type="entry name" value="GAG-LIKE PROTEIN"/>
    <property type="match status" value="1"/>
</dbReference>
<dbReference type="InterPro" id="IPR043128">
    <property type="entry name" value="Rev_trsase/Diguanyl_cyclase"/>
</dbReference>
<dbReference type="SUPFAM" id="SSF53098">
    <property type="entry name" value="Ribonuclease H-like"/>
    <property type="match status" value="1"/>
</dbReference>
<dbReference type="Gene3D" id="3.30.420.10">
    <property type="entry name" value="Ribonuclease H-like superfamily/Ribonuclease H"/>
    <property type="match status" value="1"/>
</dbReference>
<name>A0A7I4YFQ0_HAECO</name>
<dbReference type="InterPro" id="IPR036397">
    <property type="entry name" value="RNaseH_sf"/>
</dbReference>
<dbReference type="CDD" id="cd01644">
    <property type="entry name" value="RT_pepA17"/>
    <property type="match status" value="1"/>
</dbReference>
<dbReference type="WBParaSite" id="HCON_00087570-00001">
    <property type="protein sequence ID" value="HCON_00087570-00001"/>
    <property type="gene ID" value="HCON_00087570"/>
</dbReference>
<dbReference type="InterPro" id="IPR008042">
    <property type="entry name" value="Retrotrans_Pao"/>
</dbReference>
<dbReference type="OMA" id="ERIRWIF"/>
<dbReference type="Pfam" id="PF05380">
    <property type="entry name" value="Peptidase_A17"/>
    <property type="match status" value="1"/>
</dbReference>
<proteinExistence type="predicted"/>
<reference evidence="3" key="1">
    <citation type="submission" date="2020-12" db="UniProtKB">
        <authorList>
            <consortium name="WormBaseParasite"/>
        </authorList>
    </citation>
    <scope>IDENTIFICATION</scope>
    <source>
        <strain evidence="3">MHco3</strain>
    </source>
</reference>
<sequence length="1069" mass="123398">MCEMPPESETHSFNTLSNFDDELERWDKYWTLDSAGICEFTGTKCNEKEATNEKVAKFFEDTIQRRKDGYYVRLPYKENHPPLPSNRAIAQKRLHSVIHLLNKTPLLLRDYDRTFVEQEDKGIIETVPDPAVKTGPVLHYIPHQPVITPHKQTTKLRIVFDASAHFRDNPSLNDILHQGSLILPELYAMLLRFRISKYVAIADVEKAFLQVHLHKLDRDATRFLWVKQLDAAITEDNIKVLRFTRVTFGLNVSPYLLGGTIQHHLRNAVLDSALADEIQENLYVDNLILSAETEEELIAKSVNARKIFTEMGMNLREFLSNNKNLKNALPEETSAKSNTQKVLGIVWNSELDELNISCKIASSENLTKRFVARQIASIFDLLGWLVPLLITAKKFQQDLWKQKFQWDTVLPRELGERWQDIVQNINGFQRALPRRSYINPEKLSLAVFADASEVAIAACAYLFNTTNSALIMGRGKLSSIKTKTTIPKLELNALTMAARLALSITRAMKSRIPDYPWTIYLFSDSQIALSWLSSSRKTYLGVLVENRIREIRNIVHCLNDEKVTVNFCYINTTENPADAGTRGLSKNEMEAHTWWTGPSFLSQPLETWETTFYPLPTEKPSSANSDSPEDITIINNTLAERIIVHELLDWSHTKSLSSGKRIVVLLLRFIKKLLRHMDENAKQRIFTNIPELRKIGEDCNTPNGQDIRAARSAIIRNHQTLYLTKEYRKSMENTLRLFKDCDHLWRSRGRLGNANLNNNTKSPIFITPNTILARLLIEEAHGTYHQGTEHTIATIRQNYWIPKLRQQVRKLISHCVKCRRFNALPYHYPEMTDLPSRRVQRYRPFQHIGLDFFDLPPCAENDCTIKLYGCIFTCTVTRLIHLEVVRSMATQEFINALRRFVARRGVPETITCDNAPTFLLSANILKNQPLSLQRDILRSVTDREIQWKRITPYASWQGGFYERLIKSIKHALYKALRGNNRRSFDDIITFVTEVEACLNSRPLTYQGSELEFSSIRPAGFIHHDIVLTLEPTEEMAIDENDPITFPLNKRKHFSIDTKSYRHFDPHMKR</sequence>
<feature type="domain" description="Integrase catalytic" evidence="1">
    <location>
        <begin position="840"/>
        <end position="1025"/>
    </location>
</feature>
<dbReference type="InterPro" id="IPR012337">
    <property type="entry name" value="RNaseH-like_sf"/>
</dbReference>
<protein>
    <submittedName>
        <fullName evidence="3">Integrase catalytic domain-containing protein</fullName>
    </submittedName>
</protein>
<dbReference type="GO" id="GO:0042575">
    <property type="term" value="C:DNA polymerase complex"/>
    <property type="evidence" value="ECO:0007669"/>
    <property type="project" value="UniProtKB-ARBA"/>
</dbReference>
<accession>A0A7I4YFQ0</accession>
<dbReference type="GO" id="GO:0003676">
    <property type="term" value="F:nucleic acid binding"/>
    <property type="evidence" value="ECO:0007669"/>
    <property type="project" value="InterPro"/>
</dbReference>
<dbReference type="GO" id="GO:0015074">
    <property type="term" value="P:DNA integration"/>
    <property type="evidence" value="ECO:0007669"/>
    <property type="project" value="InterPro"/>
</dbReference>
<dbReference type="InterPro" id="IPR041588">
    <property type="entry name" value="Integrase_H2C2"/>
</dbReference>
<dbReference type="OrthoDB" id="5920525at2759"/>
<dbReference type="Gene3D" id="3.10.10.10">
    <property type="entry name" value="HIV Type 1 Reverse Transcriptase, subunit A, domain 1"/>
    <property type="match status" value="1"/>
</dbReference>
<dbReference type="Pfam" id="PF17921">
    <property type="entry name" value="Integrase_H2C2"/>
    <property type="match status" value="1"/>
</dbReference>
<dbReference type="PROSITE" id="PS50994">
    <property type="entry name" value="INTEGRASE"/>
    <property type="match status" value="1"/>
</dbReference>
<dbReference type="Gene3D" id="1.10.340.70">
    <property type="match status" value="1"/>
</dbReference>
<dbReference type="InterPro" id="IPR001584">
    <property type="entry name" value="Integrase_cat-core"/>
</dbReference>
<evidence type="ECO:0000259" key="1">
    <source>
        <dbReference type="PROSITE" id="PS50994"/>
    </source>
</evidence>
<dbReference type="Gene3D" id="3.30.70.270">
    <property type="match status" value="1"/>
</dbReference>
<keyword evidence="2" id="KW-1185">Reference proteome</keyword>
<dbReference type="InterPro" id="IPR000477">
    <property type="entry name" value="RT_dom"/>
</dbReference>
<evidence type="ECO:0000313" key="2">
    <source>
        <dbReference type="Proteomes" id="UP000025227"/>
    </source>
</evidence>
<dbReference type="PANTHER" id="PTHR47331">
    <property type="entry name" value="PHD-TYPE DOMAIN-CONTAINING PROTEIN"/>
    <property type="match status" value="1"/>
</dbReference>
<dbReference type="Proteomes" id="UP000025227">
    <property type="component" value="Unplaced"/>
</dbReference>
<evidence type="ECO:0000313" key="3">
    <source>
        <dbReference type="WBParaSite" id="HCON_00087570-00001"/>
    </source>
</evidence>
<organism evidence="2 3">
    <name type="scientific">Haemonchus contortus</name>
    <name type="common">Barber pole worm</name>
    <dbReference type="NCBI Taxonomy" id="6289"/>
    <lineage>
        <taxon>Eukaryota</taxon>
        <taxon>Metazoa</taxon>
        <taxon>Ecdysozoa</taxon>
        <taxon>Nematoda</taxon>
        <taxon>Chromadorea</taxon>
        <taxon>Rhabditida</taxon>
        <taxon>Rhabditina</taxon>
        <taxon>Rhabditomorpha</taxon>
        <taxon>Strongyloidea</taxon>
        <taxon>Trichostrongylidae</taxon>
        <taxon>Haemonchus</taxon>
    </lineage>
</organism>
<dbReference type="AlphaFoldDB" id="A0A7I4YFQ0"/>
<dbReference type="Pfam" id="PF00078">
    <property type="entry name" value="RVT_1"/>
    <property type="match status" value="1"/>
</dbReference>
<dbReference type="SUPFAM" id="SSF56672">
    <property type="entry name" value="DNA/RNA polymerases"/>
    <property type="match status" value="1"/>
</dbReference>